<keyword evidence="1 4" id="KW-0808">Transferase</keyword>
<dbReference type="InterPro" id="IPR016181">
    <property type="entry name" value="Acyl_CoA_acyltransferase"/>
</dbReference>
<dbReference type="SUPFAM" id="SSF55729">
    <property type="entry name" value="Acyl-CoA N-acyltransferases (Nat)"/>
    <property type="match status" value="1"/>
</dbReference>
<feature type="domain" description="N-acetyltransferase" evidence="3">
    <location>
        <begin position="2"/>
        <end position="155"/>
    </location>
</feature>
<keyword evidence="5" id="KW-1185">Reference proteome</keyword>
<sequence length="164" mass="18601">MRELRLVAEHDWDAIKSIYEEGIRTRNATFQTEAPTQESWFNGHVLDSSLVCVQDGIVVGWASLSLISSRCVYSGVAEVSVYVKEDVRGNGVGSDLLNELVRYSEKNGFWTLQAGIFPENESSVKLHMKHGFQVVGRRERLGKMDDRWRDVLLLERRSTVVGID</sequence>
<proteinExistence type="predicted"/>
<evidence type="ECO:0000313" key="4">
    <source>
        <dbReference type="EMBL" id="MFC5528245.1"/>
    </source>
</evidence>
<dbReference type="Gene3D" id="3.40.630.30">
    <property type="match status" value="1"/>
</dbReference>
<gene>
    <name evidence="4" type="ORF">ACFPQ4_02090</name>
</gene>
<dbReference type="Proteomes" id="UP001596108">
    <property type="component" value="Unassembled WGS sequence"/>
</dbReference>
<name>A0ABW0QTZ7_9BACL</name>
<dbReference type="EMBL" id="JBHSNC010000007">
    <property type="protein sequence ID" value="MFC5528245.1"/>
    <property type="molecule type" value="Genomic_DNA"/>
</dbReference>
<comment type="caution">
    <text evidence="4">The sequence shown here is derived from an EMBL/GenBank/DDBJ whole genome shotgun (WGS) entry which is preliminary data.</text>
</comment>
<dbReference type="GO" id="GO:0016746">
    <property type="term" value="F:acyltransferase activity"/>
    <property type="evidence" value="ECO:0007669"/>
    <property type="project" value="UniProtKB-KW"/>
</dbReference>
<reference evidence="5" key="1">
    <citation type="journal article" date="2019" name="Int. J. Syst. Evol. Microbiol.">
        <title>The Global Catalogue of Microorganisms (GCM) 10K type strain sequencing project: providing services to taxonomists for standard genome sequencing and annotation.</title>
        <authorList>
            <consortium name="The Broad Institute Genomics Platform"/>
            <consortium name="The Broad Institute Genome Sequencing Center for Infectious Disease"/>
            <person name="Wu L."/>
            <person name="Ma J."/>
        </authorList>
    </citation>
    <scope>NUCLEOTIDE SEQUENCE [LARGE SCALE GENOMIC DNA]</scope>
    <source>
        <strain evidence="5">CGMCC 1.18578</strain>
    </source>
</reference>
<evidence type="ECO:0000259" key="3">
    <source>
        <dbReference type="PROSITE" id="PS51186"/>
    </source>
</evidence>
<dbReference type="PROSITE" id="PS51186">
    <property type="entry name" value="GNAT"/>
    <property type="match status" value="1"/>
</dbReference>
<evidence type="ECO:0000256" key="2">
    <source>
        <dbReference type="ARBA" id="ARBA00023315"/>
    </source>
</evidence>
<dbReference type="InterPro" id="IPR000182">
    <property type="entry name" value="GNAT_dom"/>
</dbReference>
<dbReference type="EC" id="2.3.-.-" evidence="4"/>
<keyword evidence="2 4" id="KW-0012">Acyltransferase</keyword>
<dbReference type="CDD" id="cd04301">
    <property type="entry name" value="NAT_SF"/>
    <property type="match status" value="1"/>
</dbReference>
<dbReference type="PANTHER" id="PTHR43072">
    <property type="entry name" value="N-ACETYLTRANSFERASE"/>
    <property type="match status" value="1"/>
</dbReference>
<accession>A0ABW0QTZ7</accession>
<evidence type="ECO:0000256" key="1">
    <source>
        <dbReference type="ARBA" id="ARBA00022679"/>
    </source>
</evidence>
<dbReference type="RefSeq" id="WP_378110071.1">
    <property type="nucleotide sequence ID" value="NZ_JBHSNC010000007.1"/>
</dbReference>
<protein>
    <submittedName>
        <fullName evidence="4">GNAT family N-acetyltransferase</fullName>
        <ecNumber evidence="4">2.3.-.-</ecNumber>
    </submittedName>
</protein>
<organism evidence="4 5">
    <name type="scientific">Cohnella yongneupensis</name>
    <dbReference type="NCBI Taxonomy" id="425006"/>
    <lineage>
        <taxon>Bacteria</taxon>
        <taxon>Bacillati</taxon>
        <taxon>Bacillota</taxon>
        <taxon>Bacilli</taxon>
        <taxon>Bacillales</taxon>
        <taxon>Paenibacillaceae</taxon>
        <taxon>Cohnella</taxon>
    </lineage>
</organism>
<evidence type="ECO:0000313" key="5">
    <source>
        <dbReference type="Proteomes" id="UP001596108"/>
    </source>
</evidence>
<dbReference type="Pfam" id="PF13420">
    <property type="entry name" value="Acetyltransf_4"/>
    <property type="match status" value="1"/>
</dbReference>
<dbReference type="PANTHER" id="PTHR43072:SF23">
    <property type="entry name" value="UPF0039 PROTEIN C11D3.02C"/>
    <property type="match status" value="1"/>
</dbReference>